<gene>
    <name evidence="3" type="ORF">A3B54_01510</name>
</gene>
<dbReference type="InterPro" id="IPR013691">
    <property type="entry name" value="MeTrfase_14"/>
</dbReference>
<dbReference type="Gene3D" id="3.40.50.150">
    <property type="entry name" value="Vaccinia Virus protein VP39"/>
    <property type="match status" value="1"/>
</dbReference>
<dbReference type="InterPro" id="IPR029063">
    <property type="entry name" value="SAM-dependent_MTases_sf"/>
</dbReference>
<dbReference type="PANTHER" id="PTHR43861">
    <property type="entry name" value="TRANS-ACONITATE 2-METHYLTRANSFERASE-RELATED"/>
    <property type="match status" value="1"/>
</dbReference>
<dbReference type="CDD" id="cd02440">
    <property type="entry name" value="AdoMet_MTases"/>
    <property type="match status" value="1"/>
</dbReference>
<accession>A0A1F5H581</accession>
<proteinExistence type="predicted"/>
<organism evidence="3 4">
    <name type="scientific">Candidatus Curtissbacteria bacterium RIFCSPLOWO2_01_FULL_42_50</name>
    <dbReference type="NCBI Taxonomy" id="1797730"/>
    <lineage>
        <taxon>Bacteria</taxon>
        <taxon>Candidatus Curtissiibacteriota</taxon>
    </lineage>
</organism>
<dbReference type="Pfam" id="PF08484">
    <property type="entry name" value="Methyltransf_14"/>
    <property type="match status" value="1"/>
</dbReference>
<sequence length="409" mass="46590">MKQIKKVKRCRICKSRDLYKFLDLGEMPIPNGFLREEDLPKKEKYFPLACLFCRNCNLVQLADVVNPDIMFKDYVYIPSGSKLLMNNFYNLACDAYKKLNLSKSSLVFDIGSNDGSLLSFFKGLGTRVLGVDPALNLAKVAKERGIPTEVGLFSRTLAKKIVSKHGQADLITATNVVAHIDDLENLLDGIRLLLKDQGLFICEVHYLLDLITKNEFDTIYHEHLSYFSLKPWKVLVEKHGFEIDEVRRINIHGGSLRLTLRKKSGGTHCKTVKYLITLEERSGLYTEDTYRQFAGRILALKTELKSLLVNLRAKGKKIVGLGAPAKANVITNFFDIDPQVLDYIADATLYKQGRYTPGKHIPIYPEERIFADLPDYSVIFTWNFANEIIQKYRKTGTKFIIPIPEVKIV</sequence>
<dbReference type="AlphaFoldDB" id="A0A1F5H581"/>
<dbReference type="Pfam" id="PF13489">
    <property type="entry name" value="Methyltransf_23"/>
    <property type="match status" value="1"/>
</dbReference>
<name>A0A1F5H581_9BACT</name>
<protein>
    <recommendedName>
        <fullName evidence="5">Methyltransferase</fullName>
    </recommendedName>
</protein>
<evidence type="ECO:0000313" key="3">
    <source>
        <dbReference type="EMBL" id="OGD99228.1"/>
    </source>
</evidence>
<dbReference type="SUPFAM" id="SSF53335">
    <property type="entry name" value="S-adenosyl-L-methionine-dependent methyltransferases"/>
    <property type="match status" value="1"/>
</dbReference>
<feature type="domain" description="Methyltransferase putative zinc binding" evidence="1">
    <location>
        <begin position="10"/>
        <end position="71"/>
    </location>
</feature>
<dbReference type="InterPro" id="IPR013630">
    <property type="entry name" value="Methyltransf_Zn-bd_dom_put"/>
</dbReference>
<feature type="domain" description="C-methyltransferase" evidence="2">
    <location>
        <begin position="251"/>
        <end position="404"/>
    </location>
</feature>
<dbReference type="Gene3D" id="3.40.50.720">
    <property type="entry name" value="NAD(P)-binding Rossmann-like Domain"/>
    <property type="match status" value="1"/>
</dbReference>
<evidence type="ECO:0000259" key="2">
    <source>
        <dbReference type="Pfam" id="PF08484"/>
    </source>
</evidence>
<dbReference type="PANTHER" id="PTHR43861:SF5">
    <property type="entry name" value="BLL5978 PROTEIN"/>
    <property type="match status" value="1"/>
</dbReference>
<evidence type="ECO:0000259" key="1">
    <source>
        <dbReference type="Pfam" id="PF08421"/>
    </source>
</evidence>
<dbReference type="EMBL" id="MFBT01000021">
    <property type="protein sequence ID" value="OGD99228.1"/>
    <property type="molecule type" value="Genomic_DNA"/>
</dbReference>
<dbReference type="InterPro" id="IPR038576">
    <property type="entry name" value="Methyltransf_Zn-bd_dom_put_sf"/>
</dbReference>
<dbReference type="Gene3D" id="6.20.50.110">
    <property type="entry name" value="Methyltransferase, zinc-binding domain"/>
    <property type="match status" value="1"/>
</dbReference>
<dbReference type="Proteomes" id="UP000177039">
    <property type="component" value="Unassembled WGS sequence"/>
</dbReference>
<comment type="caution">
    <text evidence="3">The sequence shown here is derived from an EMBL/GenBank/DDBJ whole genome shotgun (WGS) entry which is preliminary data.</text>
</comment>
<reference evidence="3 4" key="1">
    <citation type="journal article" date="2016" name="Nat. Commun.">
        <title>Thousands of microbial genomes shed light on interconnected biogeochemical processes in an aquifer system.</title>
        <authorList>
            <person name="Anantharaman K."/>
            <person name="Brown C.T."/>
            <person name="Hug L.A."/>
            <person name="Sharon I."/>
            <person name="Castelle C.J."/>
            <person name="Probst A.J."/>
            <person name="Thomas B.C."/>
            <person name="Singh A."/>
            <person name="Wilkins M.J."/>
            <person name="Karaoz U."/>
            <person name="Brodie E.L."/>
            <person name="Williams K.H."/>
            <person name="Hubbard S.S."/>
            <person name="Banfield J.F."/>
        </authorList>
    </citation>
    <scope>NUCLEOTIDE SEQUENCE [LARGE SCALE GENOMIC DNA]</scope>
</reference>
<evidence type="ECO:0008006" key="5">
    <source>
        <dbReference type="Google" id="ProtNLM"/>
    </source>
</evidence>
<dbReference type="Pfam" id="PF08421">
    <property type="entry name" value="Methyltransf_13"/>
    <property type="match status" value="1"/>
</dbReference>
<evidence type="ECO:0000313" key="4">
    <source>
        <dbReference type="Proteomes" id="UP000177039"/>
    </source>
</evidence>
<dbReference type="Gene3D" id="6.10.250.3100">
    <property type="match status" value="1"/>
</dbReference>